<dbReference type="InterPro" id="IPR015946">
    <property type="entry name" value="KH_dom-like_a/b"/>
</dbReference>
<evidence type="ECO:0000259" key="10">
    <source>
        <dbReference type="SMART" id="SM00322"/>
    </source>
</evidence>
<dbReference type="GO" id="GO:0003700">
    <property type="term" value="F:DNA-binding transcription factor activity"/>
    <property type="evidence" value="ECO:0007669"/>
    <property type="project" value="InterPro"/>
</dbReference>
<evidence type="ECO:0000256" key="1">
    <source>
        <dbReference type="ARBA" id="ARBA00022472"/>
    </source>
</evidence>
<dbReference type="InterPro" id="IPR030842">
    <property type="entry name" value="TF_NusA_bacterial"/>
</dbReference>
<dbReference type="Pfam" id="PF26594">
    <property type="entry name" value="KH_NusA_2nd"/>
    <property type="match status" value="1"/>
</dbReference>
<comment type="function">
    <text evidence="7">Participates in both transcription termination and antitermination.</text>
</comment>
<dbReference type="InterPro" id="IPR010213">
    <property type="entry name" value="TF_NusA"/>
</dbReference>
<name>A0A9D1LRV1_9FIRM</name>
<evidence type="ECO:0000256" key="3">
    <source>
        <dbReference type="ARBA" id="ARBA00022814"/>
    </source>
</evidence>
<proteinExistence type="inferred from homology"/>
<dbReference type="InterPro" id="IPR012340">
    <property type="entry name" value="NA-bd_OB-fold"/>
</dbReference>
<feature type="compositionally biased region" description="Low complexity" evidence="8">
    <location>
        <begin position="366"/>
        <end position="382"/>
    </location>
</feature>
<comment type="caution">
    <text evidence="11">The sequence shown here is derived from an EMBL/GenBank/DDBJ whole genome shotgun (WGS) entry which is preliminary data.</text>
</comment>
<dbReference type="PANTHER" id="PTHR22648">
    <property type="entry name" value="TRANSCRIPTION TERMINATION FACTOR NUSA"/>
    <property type="match status" value="1"/>
</dbReference>
<dbReference type="Proteomes" id="UP000824123">
    <property type="component" value="Unassembled WGS sequence"/>
</dbReference>
<reference evidence="11" key="1">
    <citation type="submission" date="2020-10" db="EMBL/GenBank/DDBJ databases">
        <authorList>
            <person name="Gilroy R."/>
        </authorList>
    </citation>
    <scope>NUCLEOTIDE SEQUENCE</scope>
    <source>
        <strain evidence="11">ChiSxjej2B14-8506</strain>
    </source>
</reference>
<accession>A0A9D1LRV1</accession>
<dbReference type="FunFam" id="3.30.300.20:FF:000005">
    <property type="entry name" value="Transcription termination/antitermination protein NusA"/>
    <property type="match status" value="1"/>
</dbReference>
<protein>
    <recommendedName>
        <fullName evidence="7">Transcription termination/antitermination protein NusA</fullName>
    </recommendedName>
</protein>
<feature type="domain" description="K Homology" evidence="10">
    <location>
        <begin position="301"/>
        <end position="370"/>
    </location>
</feature>
<dbReference type="SUPFAM" id="SSF69705">
    <property type="entry name" value="Transcription factor NusA, N-terminal domain"/>
    <property type="match status" value="1"/>
</dbReference>
<evidence type="ECO:0000256" key="2">
    <source>
        <dbReference type="ARBA" id="ARBA00022490"/>
    </source>
</evidence>
<evidence type="ECO:0000313" key="11">
    <source>
        <dbReference type="EMBL" id="HIU46873.1"/>
    </source>
</evidence>
<dbReference type="PROSITE" id="PS50084">
    <property type="entry name" value="KH_TYPE_1"/>
    <property type="match status" value="1"/>
</dbReference>
<evidence type="ECO:0000313" key="12">
    <source>
        <dbReference type="Proteomes" id="UP000824123"/>
    </source>
</evidence>
<keyword evidence="6 7" id="KW-0804">Transcription</keyword>
<evidence type="ECO:0000256" key="4">
    <source>
        <dbReference type="ARBA" id="ARBA00022884"/>
    </source>
</evidence>
<comment type="subcellular location">
    <subcellularLocation>
        <location evidence="7">Cytoplasm</location>
    </subcellularLocation>
</comment>
<dbReference type="Gene3D" id="2.40.50.140">
    <property type="entry name" value="Nucleic acid-binding proteins"/>
    <property type="match status" value="1"/>
</dbReference>
<dbReference type="SMART" id="SM00316">
    <property type="entry name" value="S1"/>
    <property type="match status" value="1"/>
</dbReference>
<dbReference type="AlphaFoldDB" id="A0A9D1LRV1"/>
<dbReference type="FunFam" id="3.30.300.20:FF:000002">
    <property type="entry name" value="Transcription termination/antitermination protein NusA"/>
    <property type="match status" value="1"/>
</dbReference>
<dbReference type="InterPro" id="IPR004087">
    <property type="entry name" value="KH_dom"/>
</dbReference>
<dbReference type="GO" id="GO:0005829">
    <property type="term" value="C:cytosol"/>
    <property type="evidence" value="ECO:0007669"/>
    <property type="project" value="TreeGrafter"/>
</dbReference>
<organism evidence="11 12">
    <name type="scientific">Candidatus Fimadaptatus faecigallinarum</name>
    <dbReference type="NCBI Taxonomy" id="2840814"/>
    <lineage>
        <taxon>Bacteria</taxon>
        <taxon>Bacillati</taxon>
        <taxon>Bacillota</taxon>
        <taxon>Clostridia</taxon>
        <taxon>Eubacteriales</taxon>
        <taxon>Candidatus Fimadaptatus</taxon>
    </lineage>
</organism>
<dbReference type="CDD" id="cd02134">
    <property type="entry name" value="KH-II_NusA_rpt1"/>
    <property type="match status" value="1"/>
</dbReference>
<dbReference type="GO" id="GO:0003723">
    <property type="term" value="F:RNA binding"/>
    <property type="evidence" value="ECO:0007669"/>
    <property type="project" value="UniProtKB-UniRule"/>
</dbReference>
<feature type="domain" description="S1 motif" evidence="9">
    <location>
        <begin position="132"/>
        <end position="200"/>
    </location>
</feature>
<feature type="domain" description="K Homology" evidence="10">
    <location>
        <begin position="230"/>
        <end position="293"/>
    </location>
</feature>
<dbReference type="Gene3D" id="3.30.300.20">
    <property type="match status" value="2"/>
</dbReference>
<evidence type="ECO:0000259" key="9">
    <source>
        <dbReference type="SMART" id="SM00316"/>
    </source>
</evidence>
<dbReference type="InterPro" id="IPR003029">
    <property type="entry name" value="S1_domain"/>
</dbReference>
<comment type="similarity">
    <text evidence="7">Belongs to the NusA family.</text>
</comment>
<dbReference type="SUPFAM" id="SSF50249">
    <property type="entry name" value="Nucleic acid-binding proteins"/>
    <property type="match status" value="1"/>
</dbReference>
<dbReference type="CDD" id="cd04455">
    <property type="entry name" value="S1_NusA"/>
    <property type="match status" value="1"/>
</dbReference>
<dbReference type="CDD" id="cd22529">
    <property type="entry name" value="KH-II_NusA_rpt2"/>
    <property type="match status" value="1"/>
</dbReference>
<keyword evidence="5 7" id="KW-0805">Transcription regulation</keyword>
<dbReference type="Pfam" id="PF00575">
    <property type="entry name" value="S1"/>
    <property type="match status" value="1"/>
</dbReference>
<dbReference type="InterPro" id="IPR058582">
    <property type="entry name" value="KH_NusA_2nd"/>
</dbReference>
<dbReference type="GO" id="GO:0006353">
    <property type="term" value="P:DNA-templated transcription termination"/>
    <property type="evidence" value="ECO:0007669"/>
    <property type="project" value="UniProtKB-UniRule"/>
</dbReference>
<keyword evidence="4 7" id="KW-0694">RNA-binding</keyword>
<reference evidence="11" key="2">
    <citation type="journal article" date="2021" name="PeerJ">
        <title>Extensive microbial diversity within the chicken gut microbiome revealed by metagenomics and culture.</title>
        <authorList>
            <person name="Gilroy R."/>
            <person name="Ravi A."/>
            <person name="Getino M."/>
            <person name="Pursley I."/>
            <person name="Horton D.L."/>
            <person name="Alikhan N.F."/>
            <person name="Baker D."/>
            <person name="Gharbi K."/>
            <person name="Hall N."/>
            <person name="Watson M."/>
            <person name="Adriaenssens E.M."/>
            <person name="Foster-Nyarko E."/>
            <person name="Jarju S."/>
            <person name="Secka A."/>
            <person name="Antonio M."/>
            <person name="Oren A."/>
            <person name="Chaudhuri R.R."/>
            <person name="La Ragione R."/>
            <person name="Hildebrand F."/>
            <person name="Pallen M.J."/>
        </authorList>
    </citation>
    <scope>NUCLEOTIDE SEQUENCE</scope>
    <source>
        <strain evidence="11">ChiSxjej2B14-8506</strain>
    </source>
</reference>
<dbReference type="InterPro" id="IPR009019">
    <property type="entry name" value="KH_sf_prok-type"/>
</dbReference>
<sequence>MNAEFISALDAISKERNIDRDVLLSAIEAALISAYKRNYNAGNVRVAIDSTTGDVHVFARKIVAEEVENENMEISLEAAHQIRPHYQVGDLVEVEVTPRKFGRIAAQTAKQVVVQRIREAERGIIYNEYVEKENEILTAVVERIEGKQVYVELGRIQGLLDAPNQMPGEEYHINDRLKVYVQEVLRQPKDKDLQVLVSRVHPGLVKRLFEIEVPEIRDGIVLIKSIAREAGFRTKMAVTSTDQMVDPVGSCVGPRGMRVENVVRELKDEKIDIIKWSNDPQEYIANALNPARVLSVYVSEKDKTARVTVPDNQLSLAIGKEGQNARLAAKLTGWRIDIKSQSQTEDALLGMEADAADAPKADAEPQDSASAAPQDAAQPQGE</sequence>
<dbReference type="Gene3D" id="3.30.1480.10">
    <property type="entry name" value="NusA, N-terminal domain"/>
    <property type="match status" value="1"/>
</dbReference>
<keyword evidence="1 7" id="KW-0806">Transcription termination</keyword>
<dbReference type="InterPro" id="IPR036555">
    <property type="entry name" value="NusA_N_sf"/>
</dbReference>
<dbReference type="Pfam" id="PF08529">
    <property type="entry name" value="NusA_N"/>
    <property type="match status" value="1"/>
</dbReference>
<dbReference type="EMBL" id="DVNK01000039">
    <property type="protein sequence ID" value="HIU46873.1"/>
    <property type="molecule type" value="Genomic_DNA"/>
</dbReference>
<dbReference type="HAMAP" id="MF_00945_B">
    <property type="entry name" value="NusA_B"/>
    <property type="match status" value="1"/>
</dbReference>
<feature type="region of interest" description="Disordered" evidence="8">
    <location>
        <begin position="347"/>
        <end position="382"/>
    </location>
</feature>
<dbReference type="InterPro" id="IPR025249">
    <property type="entry name" value="TF_NusA_KH_1st"/>
</dbReference>
<keyword evidence="3 7" id="KW-0889">Transcription antitermination</keyword>
<keyword evidence="2 7" id="KW-0963">Cytoplasm</keyword>
<dbReference type="NCBIfam" id="TIGR01953">
    <property type="entry name" value="NusA"/>
    <property type="match status" value="1"/>
</dbReference>
<dbReference type="FunFam" id="3.30.1480.10:FF:000002">
    <property type="entry name" value="Transcription termination/antitermination protein NusA"/>
    <property type="match status" value="1"/>
</dbReference>
<dbReference type="SMART" id="SM00322">
    <property type="entry name" value="KH"/>
    <property type="match status" value="2"/>
</dbReference>
<dbReference type="Pfam" id="PF13184">
    <property type="entry name" value="KH_NusA_1st"/>
    <property type="match status" value="1"/>
</dbReference>
<gene>
    <name evidence="7 11" type="primary">nusA</name>
    <name evidence="11" type="ORF">IAC59_06405</name>
</gene>
<dbReference type="InterPro" id="IPR013735">
    <property type="entry name" value="TF_NusA_N"/>
</dbReference>
<evidence type="ECO:0000256" key="5">
    <source>
        <dbReference type="ARBA" id="ARBA00023015"/>
    </source>
</evidence>
<dbReference type="GO" id="GO:0031564">
    <property type="term" value="P:transcription antitermination"/>
    <property type="evidence" value="ECO:0007669"/>
    <property type="project" value="UniProtKB-UniRule"/>
</dbReference>
<comment type="subunit">
    <text evidence="7">Monomer. Binds directly to the core enzyme of the DNA-dependent RNA polymerase and to nascent RNA.</text>
</comment>
<evidence type="ECO:0000256" key="8">
    <source>
        <dbReference type="SAM" id="MobiDB-lite"/>
    </source>
</evidence>
<evidence type="ECO:0000256" key="6">
    <source>
        <dbReference type="ARBA" id="ARBA00023163"/>
    </source>
</evidence>
<dbReference type="PANTHER" id="PTHR22648:SF0">
    <property type="entry name" value="TRANSCRIPTION TERMINATION_ANTITERMINATION PROTEIN NUSA"/>
    <property type="match status" value="1"/>
</dbReference>
<dbReference type="SUPFAM" id="SSF54814">
    <property type="entry name" value="Prokaryotic type KH domain (KH-domain type II)"/>
    <property type="match status" value="2"/>
</dbReference>
<evidence type="ECO:0000256" key="7">
    <source>
        <dbReference type="HAMAP-Rule" id="MF_00945"/>
    </source>
</evidence>